<keyword evidence="6 7" id="KW-0067">ATP-binding</keyword>
<dbReference type="EMBL" id="LR828261">
    <property type="protein sequence ID" value="CAD0328726.1"/>
    <property type="molecule type" value="Genomic_DNA"/>
</dbReference>
<evidence type="ECO:0000256" key="6">
    <source>
        <dbReference type="ARBA" id="ARBA00022840"/>
    </source>
</evidence>
<keyword evidence="7" id="KW-0963">Cytoplasm</keyword>
<comment type="catalytic activity">
    <reaction evidence="7">
        <text>L-homoserine + ATP = O-phospho-L-homoserine + ADP + H(+)</text>
        <dbReference type="Rhea" id="RHEA:13985"/>
        <dbReference type="ChEBI" id="CHEBI:15378"/>
        <dbReference type="ChEBI" id="CHEBI:30616"/>
        <dbReference type="ChEBI" id="CHEBI:57476"/>
        <dbReference type="ChEBI" id="CHEBI:57590"/>
        <dbReference type="ChEBI" id="CHEBI:456216"/>
        <dbReference type="EC" id="2.7.1.39"/>
    </reaction>
</comment>
<dbReference type="AlphaFoldDB" id="A0A6V7D6G3"/>
<dbReference type="Pfam" id="PF08544">
    <property type="entry name" value="GHMP_kinases_C"/>
    <property type="match status" value="1"/>
</dbReference>
<reference evidence="10" key="1">
    <citation type="submission" date="2020-07" db="EMBL/GenBank/DDBJ databases">
        <authorList>
            <person name="Pothier F. J."/>
        </authorList>
    </citation>
    <scope>NUCLEOTIDE SEQUENCE</scope>
    <source>
        <strain evidence="10">CFBP 2533</strain>
    </source>
</reference>
<feature type="domain" description="GHMP kinase N-terminal" evidence="8">
    <location>
        <begin position="97"/>
        <end position="180"/>
    </location>
</feature>
<dbReference type="NCBIfam" id="NF002288">
    <property type="entry name" value="PRK01212.1-4"/>
    <property type="match status" value="1"/>
</dbReference>
<dbReference type="InterPro" id="IPR014721">
    <property type="entry name" value="Ribsml_uS5_D2-typ_fold_subgr"/>
</dbReference>
<dbReference type="Pfam" id="PF00288">
    <property type="entry name" value="GHMP_kinases_N"/>
    <property type="match status" value="1"/>
</dbReference>
<keyword evidence="2 7" id="KW-0808">Transferase</keyword>
<gene>
    <name evidence="7 10" type="primary">thrB</name>
    <name evidence="10" type="ORF">CFBP2533_20500</name>
</gene>
<dbReference type="GO" id="GO:0009088">
    <property type="term" value="P:threonine biosynthetic process"/>
    <property type="evidence" value="ECO:0007669"/>
    <property type="project" value="UniProtKB-UniRule"/>
</dbReference>
<proteinExistence type="inferred from homology"/>
<evidence type="ECO:0000256" key="2">
    <source>
        <dbReference type="ARBA" id="ARBA00022679"/>
    </source>
</evidence>
<keyword evidence="5 7" id="KW-0418">Kinase</keyword>
<dbReference type="PANTHER" id="PTHR20861:SF1">
    <property type="entry name" value="HOMOSERINE KINASE"/>
    <property type="match status" value="1"/>
</dbReference>
<dbReference type="Gene3D" id="3.30.230.10">
    <property type="match status" value="1"/>
</dbReference>
<dbReference type="InterPro" id="IPR006204">
    <property type="entry name" value="GHMP_kinase_N_dom"/>
</dbReference>
<comment type="similarity">
    <text evidence="7">Belongs to the GHMP kinase family. Homoserine kinase subfamily.</text>
</comment>
<evidence type="ECO:0000259" key="8">
    <source>
        <dbReference type="Pfam" id="PF00288"/>
    </source>
</evidence>
<dbReference type="InterPro" id="IPR000870">
    <property type="entry name" value="Homoserine_kinase"/>
</dbReference>
<name>A0A6V7D6G3_9XANT</name>
<organism evidence="10">
    <name type="scientific">Xanthomonas hortorum pv. pelargonii</name>
    <dbReference type="NCBI Taxonomy" id="453602"/>
    <lineage>
        <taxon>Bacteria</taxon>
        <taxon>Pseudomonadati</taxon>
        <taxon>Pseudomonadota</taxon>
        <taxon>Gammaproteobacteria</taxon>
        <taxon>Lysobacterales</taxon>
        <taxon>Lysobacteraceae</taxon>
        <taxon>Xanthomonas</taxon>
    </lineage>
</organism>
<feature type="binding site" evidence="7">
    <location>
        <begin position="121"/>
        <end position="131"/>
    </location>
    <ligand>
        <name>ATP</name>
        <dbReference type="ChEBI" id="CHEBI:30616"/>
    </ligand>
</feature>
<dbReference type="PANTHER" id="PTHR20861">
    <property type="entry name" value="HOMOSERINE/4-DIPHOSPHOCYTIDYL-2-C-METHYL-D-ERYTHRITOL KINASE"/>
    <property type="match status" value="1"/>
</dbReference>
<dbReference type="EC" id="2.7.1.39" evidence="7"/>
<dbReference type="InterPro" id="IPR020568">
    <property type="entry name" value="Ribosomal_Su5_D2-typ_SF"/>
</dbReference>
<keyword evidence="4 7" id="KW-0547">Nucleotide-binding</keyword>
<dbReference type="SUPFAM" id="SSF55060">
    <property type="entry name" value="GHMP Kinase, C-terminal domain"/>
    <property type="match status" value="1"/>
</dbReference>
<evidence type="ECO:0000256" key="7">
    <source>
        <dbReference type="HAMAP-Rule" id="MF_00384"/>
    </source>
</evidence>
<dbReference type="Gene3D" id="3.30.70.890">
    <property type="entry name" value="GHMP kinase, C-terminal domain"/>
    <property type="match status" value="1"/>
</dbReference>
<evidence type="ECO:0000259" key="9">
    <source>
        <dbReference type="Pfam" id="PF08544"/>
    </source>
</evidence>
<comment type="subcellular location">
    <subcellularLocation>
        <location evidence="7">Cytoplasm</location>
    </subcellularLocation>
</comment>
<evidence type="ECO:0000256" key="5">
    <source>
        <dbReference type="ARBA" id="ARBA00022777"/>
    </source>
</evidence>
<evidence type="ECO:0000313" key="10">
    <source>
        <dbReference type="EMBL" id="CAD0328726.1"/>
    </source>
</evidence>
<dbReference type="UniPathway" id="UPA00050">
    <property type="reaction ID" value="UER00064"/>
</dbReference>
<dbReference type="GO" id="GO:0005737">
    <property type="term" value="C:cytoplasm"/>
    <property type="evidence" value="ECO:0007669"/>
    <property type="project" value="UniProtKB-SubCell"/>
</dbReference>
<evidence type="ECO:0000256" key="1">
    <source>
        <dbReference type="ARBA" id="ARBA00022605"/>
    </source>
</evidence>
<keyword evidence="1 7" id="KW-0028">Amino-acid biosynthesis</keyword>
<dbReference type="EMBL" id="LR828261">
    <property type="protein sequence ID" value="CAD0328735.1"/>
    <property type="molecule type" value="Genomic_DNA"/>
</dbReference>
<dbReference type="InterPro" id="IPR036554">
    <property type="entry name" value="GHMP_kinase_C_sf"/>
</dbReference>
<feature type="domain" description="GHMP kinase C-terminal" evidence="9">
    <location>
        <begin position="239"/>
        <end position="315"/>
    </location>
</feature>
<accession>A0A6V7D6G3</accession>
<evidence type="ECO:0000256" key="3">
    <source>
        <dbReference type="ARBA" id="ARBA00022697"/>
    </source>
</evidence>
<dbReference type="InterPro" id="IPR013750">
    <property type="entry name" value="GHMP_kinase_C_dom"/>
</dbReference>
<keyword evidence="3 7" id="KW-0791">Threonine biosynthesis</keyword>
<dbReference type="SUPFAM" id="SSF54211">
    <property type="entry name" value="Ribosomal protein S5 domain 2-like"/>
    <property type="match status" value="1"/>
</dbReference>
<dbReference type="PRINTS" id="PR00958">
    <property type="entry name" value="HOMSERKINASE"/>
</dbReference>
<sequence length="337" mass="34566">MNQAVANQAAVNQTALNQTTEANHVATATQGLHEARAFAPASVANVAIGFDLLGYPIDGVGDTVTVRRIDEPLVRIAAIRGTTVALPLDAERNTAGAALISLRAALALPFGFEIEIDKGIALSSGMGGSAASCVAAMVAANALLDAPLRNEQLYQYALDGEAVASGSRHGDNLGPLFLGGLVLCTLERLVPISVPAAWHSLLVHPDAVLETRRAREALAGDYQLREFVAQSTNLALVLAGCHAGDAGLVRAGLRDVLIEPRRAPLIAGFAAAKQAALDHDALGASISGAGPSVFAWFESRAAADAAAASVKAAFADVGLDSQHWVSPIASPAARLLA</sequence>
<comment type="pathway">
    <text evidence="7">Amino-acid biosynthesis; L-threonine biosynthesis; L-threonine from L-aspartate: step 4/5.</text>
</comment>
<dbReference type="GO" id="GO:0004413">
    <property type="term" value="F:homoserine kinase activity"/>
    <property type="evidence" value="ECO:0007669"/>
    <property type="project" value="UniProtKB-UniRule"/>
</dbReference>
<dbReference type="GO" id="GO:0005524">
    <property type="term" value="F:ATP binding"/>
    <property type="evidence" value="ECO:0007669"/>
    <property type="project" value="UniProtKB-UniRule"/>
</dbReference>
<dbReference type="HAMAP" id="MF_00384">
    <property type="entry name" value="Homoser_kinase"/>
    <property type="match status" value="1"/>
</dbReference>
<dbReference type="PIRSF" id="PIRSF000676">
    <property type="entry name" value="Homoser_kin"/>
    <property type="match status" value="1"/>
</dbReference>
<protein>
    <recommendedName>
        <fullName evidence="7">Homoserine kinase</fullName>
        <shortName evidence="7">HK</shortName>
        <shortName evidence="7">HSK</shortName>
        <ecNumber evidence="7">2.7.1.39</ecNumber>
    </recommendedName>
</protein>
<evidence type="ECO:0000256" key="4">
    <source>
        <dbReference type="ARBA" id="ARBA00022741"/>
    </source>
</evidence>
<comment type="function">
    <text evidence="7">Catalyzes the ATP-dependent phosphorylation of L-homoserine to L-homoserine phosphate.</text>
</comment>